<proteinExistence type="predicted"/>
<organism evidence="1 2">
    <name type="scientific">Yinghuangia aomiensis</name>
    <dbReference type="NCBI Taxonomy" id="676205"/>
    <lineage>
        <taxon>Bacteria</taxon>
        <taxon>Bacillati</taxon>
        <taxon>Actinomycetota</taxon>
        <taxon>Actinomycetes</taxon>
        <taxon>Kitasatosporales</taxon>
        <taxon>Streptomycetaceae</taxon>
        <taxon>Yinghuangia</taxon>
    </lineage>
</organism>
<comment type="caution">
    <text evidence="1">The sequence shown here is derived from an EMBL/GenBank/DDBJ whole genome shotgun (WGS) entry which is preliminary data.</text>
</comment>
<dbReference type="Proteomes" id="UP001500466">
    <property type="component" value="Unassembled WGS sequence"/>
</dbReference>
<evidence type="ECO:0008006" key="3">
    <source>
        <dbReference type="Google" id="ProtNLM"/>
    </source>
</evidence>
<accession>A0ABP9IAC9</accession>
<sequence length="75" mass="8510">MQGTLTTLGVVLVLVALVLRLGFVAFLGCMGDDHPLGWYSWGHRPRRKLLHKVPSAARMPPETVWRPGVSVYRWR</sequence>
<gene>
    <name evidence="1" type="ORF">GCM10023205_74030</name>
</gene>
<name>A0ABP9IAC9_9ACTN</name>
<reference evidence="2" key="1">
    <citation type="journal article" date="2019" name="Int. J. Syst. Evol. Microbiol.">
        <title>The Global Catalogue of Microorganisms (GCM) 10K type strain sequencing project: providing services to taxonomists for standard genome sequencing and annotation.</title>
        <authorList>
            <consortium name="The Broad Institute Genomics Platform"/>
            <consortium name="The Broad Institute Genome Sequencing Center for Infectious Disease"/>
            <person name="Wu L."/>
            <person name="Ma J."/>
        </authorList>
    </citation>
    <scope>NUCLEOTIDE SEQUENCE [LARGE SCALE GENOMIC DNA]</scope>
    <source>
        <strain evidence="2">JCM 17986</strain>
    </source>
</reference>
<evidence type="ECO:0000313" key="2">
    <source>
        <dbReference type="Proteomes" id="UP001500466"/>
    </source>
</evidence>
<protein>
    <recommendedName>
        <fullName evidence="3">Secreted protein</fullName>
    </recommendedName>
</protein>
<evidence type="ECO:0000313" key="1">
    <source>
        <dbReference type="EMBL" id="GAA4991271.1"/>
    </source>
</evidence>
<keyword evidence="2" id="KW-1185">Reference proteome</keyword>
<dbReference type="EMBL" id="BAABHS010000043">
    <property type="protein sequence ID" value="GAA4991271.1"/>
    <property type="molecule type" value="Genomic_DNA"/>
</dbReference>